<evidence type="ECO:0000256" key="1">
    <source>
        <dbReference type="ARBA" id="ARBA00012797"/>
    </source>
</evidence>
<evidence type="ECO:0000259" key="10">
    <source>
        <dbReference type="PROSITE" id="PS51675"/>
    </source>
</evidence>
<feature type="region of interest" description="Disordered" evidence="9">
    <location>
        <begin position="266"/>
        <end position="291"/>
    </location>
</feature>
<dbReference type="AlphaFoldDB" id="A0A2T3AHK9"/>
<dbReference type="GO" id="GO:0052905">
    <property type="term" value="F:tRNA (guanosine(9)-N1)-methyltransferase activity"/>
    <property type="evidence" value="ECO:0007669"/>
    <property type="project" value="UniProtKB-EC"/>
</dbReference>
<name>A0A2T3AHK9_9PEZI</name>
<dbReference type="GO" id="GO:0002939">
    <property type="term" value="P:tRNA N1-guanine methylation"/>
    <property type="evidence" value="ECO:0007669"/>
    <property type="project" value="TreeGrafter"/>
</dbReference>
<evidence type="ECO:0000256" key="6">
    <source>
        <dbReference type="ARBA" id="ARBA00031792"/>
    </source>
</evidence>
<dbReference type="GO" id="GO:0000049">
    <property type="term" value="F:tRNA binding"/>
    <property type="evidence" value="ECO:0007669"/>
    <property type="project" value="TreeGrafter"/>
</dbReference>
<dbReference type="EC" id="2.1.1.221" evidence="1"/>
<comment type="catalytic activity">
    <reaction evidence="8">
        <text>guanosine(9) in tRNA + S-adenosyl-L-methionine = N(1)-methylguanosine(9) in tRNA + S-adenosyl-L-homocysteine + H(+)</text>
        <dbReference type="Rhea" id="RHEA:43156"/>
        <dbReference type="Rhea" id="RHEA-COMP:10367"/>
        <dbReference type="Rhea" id="RHEA-COMP:10368"/>
        <dbReference type="ChEBI" id="CHEBI:15378"/>
        <dbReference type="ChEBI" id="CHEBI:57856"/>
        <dbReference type="ChEBI" id="CHEBI:59789"/>
        <dbReference type="ChEBI" id="CHEBI:73542"/>
        <dbReference type="ChEBI" id="CHEBI:74269"/>
        <dbReference type="EC" id="2.1.1.221"/>
    </reaction>
</comment>
<dbReference type="GO" id="GO:0005634">
    <property type="term" value="C:nucleus"/>
    <property type="evidence" value="ECO:0007669"/>
    <property type="project" value="TreeGrafter"/>
</dbReference>
<protein>
    <recommendedName>
        <fullName evidence="2">tRNA (guanine(9)-N1)-methyltransferase</fullName>
        <ecNumber evidence="1">2.1.1.221</ecNumber>
    </recommendedName>
    <alternativeName>
        <fullName evidence="7">tRNA methyltransferase 10</fullName>
    </alternativeName>
    <alternativeName>
        <fullName evidence="6">tRNA(m1G9)-methyltransferase</fullName>
    </alternativeName>
</protein>
<dbReference type="OrthoDB" id="278300at2759"/>
<evidence type="ECO:0000256" key="7">
    <source>
        <dbReference type="ARBA" id="ARBA00032166"/>
    </source>
</evidence>
<feature type="compositionally biased region" description="Basic residues" evidence="9">
    <location>
        <begin position="99"/>
        <end position="116"/>
    </location>
</feature>
<dbReference type="PANTHER" id="PTHR13563">
    <property type="entry name" value="TRNA (GUANINE-9-) METHYLTRANSFERASE"/>
    <property type="match status" value="1"/>
</dbReference>
<dbReference type="InterPro" id="IPR038459">
    <property type="entry name" value="MT_TRM10-typ_sf"/>
</dbReference>
<dbReference type="PANTHER" id="PTHR13563:SF13">
    <property type="entry name" value="TRNA METHYLTRANSFERASE 10 HOMOLOG A"/>
    <property type="match status" value="1"/>
</dbReference>
<dbReference type="CDD" id="cd18089">
    <property type="entry name" value="SPOUT_Trm10-like"/>
    <property type="match status" value="1"/>
</dbReference>
<evidence type="ECO:0000256" key="2">
    <source>
        <dbReference type="ARBA" id="ARBA00020451"/>
    </source>
</evidence>
<organism evidence="11 12">
    <name type="scientific">Coniella lustricola</name>
    <dbReference type="NCBI Taxonomy" id="2025994"/>
    <lineage>
        <taxon>Eukaryota</taxon>
        <taxon>Fungi</taxon>
        <taxon>Dikarya</taxon>
        <taxon>Ascomycota</taxon>
        <taxon>Pezizomycotina</taxon>
        <taxon>Sordariomycetes</taxon>
        <taxon>Sordariomycetidae</taxon>
        <taxon>Diaporthales</taxon>
        <taxon>Schizoparmaceae</taxon>
        <taxon>Coniella</taxon>
    </lineage>
</organism>
<feature type="compositionally biased region" description="Basic and acidic residues" evidence="9">
    <location>
        <begin position="36"/>
        <end position="45"/>
    </location>
</feature>
<evidence type="ECO:0000256" key="8">
    <source>
        <dbReference type="ARBA" id="ARBA00048434"/>
    </source>
</evidence>
<sequence length="458" mass="51040">MDVDQNPLVAELPDSVAESIATESPEQITGKISQDNTKKRSHENDQDFDNGDNAETTLTEDNEASADPATNEEPKISKNQLRKQKRQKLREERREERKTFRKDRRHERKERKRNARHDKAEEMAKTEGIDMDEALRRILAEETAKRNKLAQSRPVPVAFIIDCDFEKYMHDNELLSLSGQITRSYSMNKTGLYQAHLVMSSWGGKLKERFDTVLITHKNWKGVSFVEGDFIEAGEVAWNIMHGPKGGRLCEALEGGKPTIAAIEGPEKPAEADGGAIPETTSDSTEPSAPVTPAFSTDSVVYLSADSPFTLDKLEPNTSYVIGGIVDRNREKNLCQKRAEEKGIRTAKLPIGEYMQMASRRVLATNHVVEIMSKWLETGDWGEAFMAVIPKRKGGQLKGESEAAEDEAAEDEAKAGFNKEDGHENGEDELEAQNNFESADAEQTGAEQAGDAMDTKEI</sequence>
<evidence type="ECO:0000256" key="3">
    <source>
        <dbReference type="ARBA" id="ARBA00022603"/>
    </source>
</evidence>
<gene>
    <name evidence="11" type="ORF">BD289DRAFT_361912</name>
</gene>
<feature type="region of interest" description="Disordered" evidence="9">
    <location>
        <begin position="1"/>
        <end position="127"/>
    </location>
</feature>
<reference evidence="11 12" key="1">
    <citation type="journal article" date="2018" name="Mycol. Prog.">
        <title>Coniella lustricola, a new species from submerged detritus.</title>
        <authorList>
            <person name="Raudabaugh D.B."/>
            <person name="Iturriaga T."/>
            <person name="Carver A."/>
            <person name="Mondo S."/>
            <person name="Pangilinan J."/>
            <person name="Lipzen A."/>
            <person name="He G."/>
            <person name="Amirebrahimi M."/>
            <person name="Grigoriev I.V."/>
            <person name="Miller A.N."/>
        </authorList>
    </citation>
    <scope>NUCLEOTIDE SEQUENCE [LARGE SCALE GENOMIC DNA]</scope>
    <source>
        <strain evidence="11 12">B22-T-1</strain>
    </source>
</reference>
<dbReference type="STRING" id="2025994.A0A2T3AHK9"/>
<dbReference type="Proteomes" id="UP000241462">
    <property type="component" value="Unassembled WGS sequence"/>
</dbReference>
<keyword evidence="4 11" id="KW-0808">Transferase</keyword>
<keyword evidence="5" id="KW-0949">S-adenosyl-L-methionine</keyword>
<evidence type="ECO:0000313" key="11">
    <source>
        <dbReference type="EMBL" id="PSR97769.1"/>
    </source>
</evidence>
<feature type="compositionally biased region" description="Basic and acidic residues" evidence="9">
    <location>
        <begin position="117"/>
        <end position="127"/>
    </location>
</feature>
<feature type="domain" description="SAM-dependent MTase TRM10-type" evidence="10">
    <location>
        <begin position="145"/>
        <end position="396"/>
    </location>
</feature>
<evidence type="ECO:0000313" key="12">
    <source>
        <dbReference type="Proteomes" id="UP000241462"/>
    </source>
</evidence>
<feature type="compositionally biased region" description="Acidic residues" evidence="9">
    <location>
        <begin position="46"/>
        <end position="64"/>
    </location>
</feature>
<proteinExistence type="predicted"/>
<dbReference type="FunCoup" id="A0A2T3AHK9">
    <property type="interactions" value="744"/>
</dbReference>
<feature type="compositionally biased region" description="Basic and acidic residues" evidence="9">
    <location>
        <begin position="411"/>
        <end position="425"/>
    </location>
</feature>
<keyword evidence="12" id="KW-1185">Reference proteome</keyword>
<feature type="compositionally biased region" description="Basic and acidic residues" evidence="9">
    <location>
        <begin position="89"/>
        <end position="98"/>
    </location>
</feature>
<feature type="region of interest" description="Disordered" evidence="9">
    <location>
        <begin position="394"/>
        <end position="458"/>
    </location>
</feature>
<evidence type="ECO:0000256" key="4">
    <source>
        <dbReference type="ARBA" id="ARBA00022679"/>
    </source>
</evidence>
<dbReference type="InParanoid" id="A0A2T3AHK9"/>
<dbReference type="PROSITE" id="PS51675">
    <property type="entry name" value="SAM_MT_TRM10"/>
    <property type="match status" value="1"/>
</dbReference>
<evidence type="ECO:0000256" key="5">
    <source>
        <dbReference type="ARBA" id="ARBA00022691"/>
    </source>
</evidence>
<keyword evidence="3 11" id="KW-0489">Methyltransferase</keyword>
<accession>A0A2T3AHK9</accession>
<dbReference type="InterPro" id="IPR007356">
    <property type="entry name" value="tRNA_m1G_MeTrfase_euk"/>
</dbReference>
<dbReference type="InterPro" id="IPR028564">
    <property type="entry name" value="MT_TRM10-typ"/>
</dbReference>
<feature type="compositionally biased region" description="Polar residues" evidence="9">
    <location>
        <begin position="21"/>
        <end position="35"/>
    </location>
</feature>
<dbReference type="Gene3D" id="3.40.1280.30">
    <property type="match status" value="1"/>
</dbReference>
<evidence type="ECO:0000256" key="9">
    <source>
        <dbReference type="SAM" id="MobiDB-lite"/>
    </source>
</evidence>
<dbReference type="EMBL" id="KZ678388">
    <property type="protein sequence ID" value="PSR97769.1"/>
    <property type="molecule type" value="Genomic_DNA"/>
</dbReference>